<dbReference type="AlphaFoldDB" id="A0A0R1RL10"/>
<evidence type="ECO:0000313" key="2">
    <source>
        <dbReference type="Proteomes" id="UP000051697"/>
    </source>
</evidence>
<sequence>MWLDSQIELVLQSRSFKTNVHHLANETGMDDYEAQTELSSEILNKRFSGLNPLDVIKGLEDNDPYFTFKVTYARKDIEQRLYKDINRQKDTINKLQDTVNRQYLFEVDNGFSKDDIERVIDLLPDLYKNTKTQLFVATCLRYGKAETMIRLQLTPKQFHQKLRNAERYSNRHREKFNLVAVSNEEIALMDEQVCLIALISCLESCDYTDDKFQSLLDYLADMSGELIGQLPGIKHQAAVLEHWTNADVNDKYTLVNGIYERLDDIGRTSVRGNAYA</sequence>
<organism evidence="1 2">
    <name type="scientific">Paucilactobacillus oligofermentans DSM 15707 = LMG 22743</name>
    <dbReference type="NCBI Taxonomy" id="1423778"/>
    <lineage>
        <taxon>Bacteria</taxon>
        <taxon>Bacillati</taxon>
        <taxon>Bacillota</taxon>
        <taxon>Bacilli</taxon>
        <taxon>Lactobacillales</taxon>
        <taxon>Lactobacillaceae</taxon>
        <taxon>Paucilactobacillus</taxon>
    </lineage>
</organism>
<protein>
    <submittedName>
        <fullName evidence="1">Uncharacterized protein</fullName>
    </submittedName>
</protein>
<name>A0A0R1RL10_9LACO</name>
<evidence type="ECO:0000313" key="1">
    <source>
        <dbReference type="EMBL" id="KRL54962.1"/>
    </source>
</evidence>
<dbReference type="RefSeq" id="WP_057890669.1">
    <property type="nucleotide sequence ID" value="NZ_AZFE01000032.1"/>
</dbReference>
<dbReference type="Proteomes" id="UP000051697">
    <property type="component" value="Unassembled WGS sequence"/>
</dbReference>
<gene>
    <name evidence="1" type="ORF">FC70_GL001765</name>
</gene>
<dbReference type="OrthoDB" id="2298778at2"/>
<accession>A0A0R1RL10</accession>
<proteinExistence type="predicted"/>
<reference evidence="1 2" key="1">
    <citation type="journal article" date="2015" name="Genome Announc.">
        <title>Expanding the biotechnology potential of lactobacilli through comparative genomics of 213 strains and associated genera.</title>
        <authorList>
            <person name="Sun Z."/>
            <person name="Harris H.M."/>
            <person name="McCann A."/>
            <person name="Guo C."/>
            <person name="Argimon S."/>
            <person name="Zhang W."/>
            <person name="Yang X."/>
            <person name="Jeffery I.B."/>
            <person name="Cooney J.C."/>
            <person name="Kagawa T.F."/>
            <person name="Liu W."/>
            <person name="Song Y."/>
            <person name="Salvetti E."/>
            <person name="Wrobel A."/>
            <person name="Rasinkangas P."/>
            <person name="Parkhill J."/>
            <person name="Rea M.C."/>
            <person name="O'Sullivan O."/>
            <person name="Ritari J."/>
            <person name="Douillard F.P."/>
            <person name="Paul Ross R."/>
            <person name="Yang R."/>
            <person name="Briner A.E."/>
            <person name="Felis G.E."/>
            <person name="de Vos W.M."/>
            <person name="Barrangou R."/>
            <person name="Klaenhammer T.R."/>
            <person name="Caufield P.W."/>
            <person name="Cui Y."/>
            <person name="Zhang H."/>
            <person name="O'Toole P.W."/>
        </authorList>
    </citation>
    <scope>NUCLEOTIDE SEQUENCE [LARGE SCALE GENOMIC DNA]</scope>
    <source>
        <strain evidence="1 2">DSM 15707</strain>
    </source>
</reference>
<keyword evidence="2" id="KW-1185">Reference proteome</keyword>
<dbReference type="STRING" id="1423778.FC70_GL001765"/>
<comment type="caution">
    <text evidence="1">The sequence shown here is derived from an EMBL/GenBank/DDBJ whole genome shotgun (WGS) entry which is preliminary data.</text>
</comment>
<dbReference type="PATRIC" id="fig|1423778.4.peg.1804"/>
<dbReference type="EMBL" id="AZFE01000032">
    <property type="protein sequence ID" value="KRL54962.1"/>
    <property type="molecule type" value="Genomic_DNA"/>
</dbReference>
<dbReference type="KEGG" id="lol:LACOL_0813"/>